<name>A0A1Z1F8V8_9SPHN</name>
<evidence type="ECO:0000259" key="3">
    <source>
        <dbReference type="PROSITE" id="PS50222"/>
    </source>
</evidence>
<evidence type="ECO:0000313" key="4">
    <source>
        <dbReference type="EMBL" id="ARU15192.1"/>
    </source>
</evidence>
<feature type="signal peptide" evidence="2">
    <location>
        <begin position="1"/>
        <end position="18"/>
    </location>
</feature>
<dbReference type="GO" id="GO:0005509">
    <property type="term" value="F:calcium ion binding"/>
    <property type="evidence" value="ECO:0007669"/>
    <property type="project" value="InterPro"/>
</dbReference>
<keyword evidence="2" id="KW-0732">Signal</keyword>
<evidence type="ECO:0000256" key="2">
    <source>
        <dbReference type="SAM" id="SignalP"/>
    </source>
</evidence>
<dbReference type="PROSITE" id="PS00018">
    <property type="entry name" value="EF_HAND_1"/>
    <property type="match status" value="1"/>
</dbReference>
<dbReference type="AlphaFoldDB" id="A0A1Z1F8V8"/>
<keyword evidence="5" id="KW-1185">Reference proteome</keyword>
<gene>
    <name evidence="4" type="ORF">A9D14_02120</name>
</gene>
<accession>A0A1Z1F8V8</accession>
<dbReference type="Gene3D" id="1.10.238.10">
    <property type="entry name" value="EF-hand"/>
    <property type="match status" value="1"/>
</dbReference>
<dbReference type="SUPFAM" id="SSF47473">
    <property type="entry name" value="EF-hand"/>
    <property type="match status" value="1"/>
</dbReference>
<feature type="compositionally biased region" description="Low complexity" evidence="1">
    <location>
        <begin position="100"/>
        <end position="128"/>
    </location>
</feature>
<feature type="region of interest" description="Disordered" evidence="1">
    <location>
        <begin position="89"/>
        <end position="130"/>
    </location>
</feature>
<dbReference type="InterPro" id="IPR011992">
    <property type="entry name" value="EF-hand-dom_pair"/>
</dbReference>
<dbReference type="InterPro" id="IPR018247">
    <property type="entry name" value="EF_Hand_1_Ca_BS"/>
</dbReference>
<dbReference type="OrthoDB" id="7427830at2"/>
<protein>
    <recommendedName>
        <fullName evidence="3">EF-hand domain-containing protein</fullName>
    </recommendedName>
</protein>
<dbReference type="InterPro" id="IPR002048">
    <property type="entry name" value="EF_hand_dom"/>
</dbReference>
<organism evidence="4 5">
    <name type="scientific">Croceicoccus marinus</name>
    <dbReference type="NCBI Taxonomy" id="450378"/>
    <lineage>
        <taxon>Bacteria</taxon>
        <taxon>Pseudomonadati</taxon>
        <taxon>Pseudomonadota</taxon>
        <taxon>Alphaproteobacteria</taxon>
        <taxon>Sphingomonadales</taxon>
        <taxon>Erythrobacteraceae</taxon>
        <taxon>Croceicoccus</taxon>
    </lineage>
</organism>
<feature type="chain" id="PRO_5011476968" description="EF-hand domain-containing protein" evidence="2">
    <location>
        <begin position="19"/>
        <end position="213"/>
    </location>
</feature>
<dbReference type="PROSITE" id="PS51257">
    <property type="entry name" value="PROKAR_LIPOPROTEIN"/>
    <property type="match status" value="1"/>
</dbReference>
<reference evidence="4 5" key="1">
    <citation type="submission" date="2017-01" db="EMBL/GenBank/DDBJ databases">
        <title>Complete genome sequence of esterase-producing bacterium Croceicoccus marinus E4A9.</title>
        <authorList>
            <person name="Wu Y.-H."/>
            <person name="Cheng H."/>
            <person name="Xu L."/>
            <person name="Huo Y.-Y."/>
            <person name="Wang C.-S."/>
            <person name="Xu X.-W."/>
        </authorList>
    </citation>
    <scope>NUCLEOTIDE SEQUENCE [LARGE SCALE GENOMIC DNA]</scope>
    <source>
        <strain evidence="4 5">E4A9</strain>
    </source>
</reference>
<evidence type="ECO:0000313" key="5">
    <source>
        <dbReference type="Proteomes" id="UP000195807"/>
    </source>
</evidence>
<dbReference type="KEGG" id="cman:A9D14_02120"/>
<dbReference type="Proteomes" id="UP000195807">
    <property type="component" value="Chromosome"/>
</dbReference>
<feature type="domain" description="EF-hand" evidence="3">
    <location>
        <begin position="177"/>
        <end position="212"/>
    </location>
</feature>
<sequence>MKKLMFTTIASAAALGLAACGSEDVENTPIDDVDELVDADVNEVGYPVGGELNPDQQTAFDTMDRQAASDEFDMNYDAIRTERVANADLSTGDAMGGSGSMDAGDTGGDAMSGSGSMTSASSGSGSDMPSRSAMDFGWLDRNDDGRLSVAEYAIWAVPVDPNDPAPNDAKKPYMTSEEINQAGETFFYFDQDGSTYLSEQEFAMARDSAMTPS</sequence>
<dbReference type="RefSeq" id="WP_066842543.1">
    <property type="nucleotide sequence ID" value="NZ_CP019602.1"/>
</dbReference>
<proteinExistence type="predicted"/>
<dbReference type="STRING" id="450378.GCA_001661675_00423"/>
<dbReference type="EMBL" id="CP019602">
    <property type="protein sequence ID" value="ARU15192.1"/>
    <property type="molecule type" value="Genomic_DNA"/>
</dbReference>
<evidence type="ECO:0000256" key="1">
    <source>
        <dbReference type="SAM" id="MobiDB-lite"/>
    </source>
</evidence>
<dbReference type="PROSITE" id="PS50222">
    <property type="entry name" value="EF_HAND_2"/>
    <property type="match status" value="1"/>
</dbReference>